<organism evidence="1 2">
    <name type="scientific">Echinicola soli</name>
    <dbReference type="NCBI Taxonomy" id="2591634"/>
    <lineage>
        <taxon>Bacteria</taxon>
        <taxon>Pseudomonadati</taxon>
        <taxon>Bacteroidota</taxon>
        <taxon>Cytophagia</taxon>
        <taxon>Cytophagales</taxon>
        <taxon>Cyclobacteriaceae</taxon>
        <taxon>Echinicola</taxon>
    </lineage>
</organism>
<accession>A0A514CFH5</accession>
<dbReference type="AlphaFoldDB" id="A0A514CFH5"/>
<keyword evidence="2" id="KW-1185">Reference proteome</keyword>
<reference evidence="1 2" key="1">
    <citation type="submission" date="2019-06" db="EMBL/GenBank/DDBJ databases">
        <title>Echinicola alkalisoli sp. nov. isolated from saline soil.</title>
        <authorList>
            <person name="Sun J.-Q."/>
            <person name="Xu L."/>
        </authorList>
    </citation>
    <scope>NUCLEOTIDE SEQUENCE [LARGE SCALE GENOMIC DNA]</scope>
    <source>
        <strain evidence="1 2">LN3S3</strain>
    </source>
</reference>
<dbReference type="EMBL" id="CP041253">
    <property type="protein sequence ID" value="QDH78572.1"/>
    <property type="molecule type" value="Genomic_DNA"/>
</dbReference>
<name>A0A514CFH5_9BACT</name>
<proteinExistence type="predicted"/>
<dbReference type="RefSeq" id="WP_141613828.1">
    <property type="nucleotide sequence ID" value="NZ_CP041253.1"/>
</dbReference>
<sequence length="90" mass="10531">MKTLVENIKSYFSKKEKGEPVGKAPEGMCAVCWGYSEWDGEYYKLVRDRHLTPGKEIYESFISKIVDEHVNKTHKHENVYVCTTCNREIK</sequence>
<dbReference type="KEGG" id="echi:FKX85_05810"/>
<evidence type="ECO:0000313" key="2">
    <source>
        <dbReference type="Proteomes" id="UP000316614"/>
    </source>
</evidence>
<evidence type="ECO:0000313" key="1">
    <source>
        <dbReference type="EMBL" id="QDH78572.1"/>
    </source>
</evidence>
<dbReference type="OrthoDB" id="982962at2"/>
<dbReference type="Proteomes" id="UP000316614">
    <property type="component" value="Chromosome"/>
</dbReference>
<protein>
    <submittedName>
        <fullName evidence="1">Uncharacterized protein</fullName>
    </submittedName>
</protein>
<gene>
    <name evidence="1" type="ORF">FKX85_05810</name>
</gene>